<name>A0A2N5U9G9_9BASI</name>
<sequence length="205" mass="22799">MPYVTASVKASMMHGQHVKPGHPNPKQCAASKALNPAYQACAKKYLNPPPNTLETPICKSCPGEAHDPLECVKDIQRRCPRLPAVSGLPFRIGQSPLIKNAPTTCAPCPQPAPENLSNKQLRHRAFKSAQQLQHRKDANLKFAGQEQIMAHVCRKNRDINIRMFHKSFIAYADSCRKHIVAIVKFYPFATWTAHSWPGSKISATI</sequence>
<dbReference type="EMBL" id="PGCJ01000278">
    <property type="protein sequence ID" value="PLW34382.1"/>
    <property type="molecule type" value="Genomic_DNA"/>
</dbReference>
<dbReference type="Proteomes" id="UP000235388">
    <property type="component" value="Unassembled WGS sequence"/>
</dbReference>
<accession>A0A2N5U9G9</accession>
<evidence type="ECO:0000313" key="1">
    <source>
        <dbReference type="EMBL" id="PLW34382.1"/>
    </source>
</evidence>
<gene>
    <name evidence="1" type="ORF">PCANC_21705</name>
</gene>
<reference evidence="1 2" key="1">
    <citation type="submission" date="2017-11" db="EMBL/GenBank/DDBJ databases">
        <title>De novo assembly and phasing of dikaryotic genomes from two isolates of Puccinia coronata f. sp. avenae, the causal agent of oat crown rust.</title>
        <authorList>
            <person name="Miller M.E."/>
            <person name="Zhang Y."/>
            <person name="Omidvar V."/>
            <person name="Sperschneider J."/>
            <person name="Schwessinger B."/>
            <person name="Raley C."/>
            <person name="Palmer J.M."/>
            <person name="Garnica D."/>
            <person name="Upadhyaya N."/>
            <person name="Rathjen J."/>
            <person name="Taylor J.M."/>
            <person name="Park R.F."/>
            <person name="Dodds P.N."/>
            <person name="Hirsch C.D."/>
            <person name="Kianian S.F."/>
            <person name="Figueroa M."/>
        </authorList>
    </citation>
    <scope>NUCLEOTIDE SEQUENCE [LARGE SCALE GENOMIC DNA]</scope>
    <source>
        <strain evidence="1">12NC29</strain>
    </source>
</reference>
<evidence type="ECO:0000313" key="2">
    <source>
        <dbReference type="Proteomes" id="UP000235388"/>
    </source>
</evidence>
<dbReference type="STRING" id="200324.A0A2N5U9G9"/>
<proteinExistence type="predicted"/>
<dbReference type="AlphaFoldDB" id="A0A2N5U9G9"/>
<comment type="caution">
    <text evidence="1">The sequence shown here is derived from an EMBL/GenBank/DDBJ whole genome shotgun (WGS) entry which is preliminary data.</text>
</comment>
<organism evidence="1 2">
    <name type="scientific">Puccinia coronata f. sp. avenae</name>
    <dbReference type="NCBI Taxonomy" id="200324"/>
    <lineage>
        <taxon>Eukaryota</taxon>
        <taxon>Fungi</taxon>
        <taxon>Dikarya</taxon>
        <taxon>Basidiomycota</taxon>
        <taxon>Pucciniomycotina</taxon>
        <taxon>Pucciniomycetes</taxon>
        <taxon>Pucciniales</taxon>
        <taxon>Pucciniaceae</taxon>
        <taxon>Puccinia</taxon>
    </lineage>
</organism>
<protein>
    <submittedName>
        <fullName evidence="1">Uncharacterized protein</fullName>
    </submittedName>
</protein>
<keyword evidence="2" id="KW-1185">Reference proteome</keyword>